<evidence type="ECO:0000256" key="2">
    <source>
        <dbReference type="ARBA" id="ARBA00023015"/>
    </source>
</evidence>
<proteinExistence type="inferred from homology"/>
<name>A0ABV5TM60_9ACTN</name>
<accession>A0ABV5TM60</accession>
<dbReference type="InterPro" id="IPR011010">
    <property type="entry name" value="DNA_brk_join_enz"/>
</dbReference>
<dbReference type="InterPro" id="IPR007627">
    <property type="entry name" value="RNA_pol_sigma70_r2"/>
</dbReference>
<gene>
    <name evidence="8" type="ORF">ACFFRH_32405</name>
</gene>
<evidence type="ECO:0000256" key="5">
    <source>
        <dbReference type="PROSITE-ProRule" id="PRU01248"/>
    </source>
</evidence>
<evidence type="ECO:0000256" key="3">
    <source>
        <dbReference type="ARBA" id="ARBA00023082"/>
    </source>
</evidence>
<evidence type="ECO:0000313" key="9">
    <source>
        <dbReference type="Proteomes" id="UP001589610"/>
    </source>
</evidence>
<evidence type="ECO:0000256" key="1">
    <source>
        <dbReference type="ARBA" id="ARBA00010641"/>
    </source>
</evidence>
<dbReference type="PANTHER" id="PTHR47756:SF1">
    <property type="entry name" value="BLL0085 PROTEIN"/>
    <property type="match status" value="1"/>
</dbReference>
<dbReference type="Gene3D" id="1.10.10.10">
    <property type="entry name" value="Winged helix-like DNA-binding domain superfamily/Winged helix DNA-binding domain"/>
    <property type="match status" value="1"/>
</dbReference>
<dbReference type="NCBIfam" id="TIGR02937">
    <property type="entry name" value="sigma70-ECF"/>
    <property type="match status" value="1"/>
</dbReference>
<keyword evidence="9" id="KW-1185">Reference proteome</keyword>
<evidence type="ECO:0000256" key="4">
    <source>
        <dbReference type="ARBA" id="ARBA00023163"/>
    </source>
</evidence>
<dbReference type="EMBL" id="JBHMBS010000021">
    <property type="protein sequence ID" value="MFB9680209.1"/>
    <property type="molecule type" value="Genomic_DNA"/>
</dbReference>
<reference evidence="8 9" key="1">
    <citation type="submission" date="2024-09" db="EMBL/GenBank/DDBJ databases">
        <authorList>
            <person name="Sun Q."/>
            <person name="Mori K."/>
        </authorList>
    </citation>
    <scope>NUCLEOTIDE SEQUENCE [LARGE SCALE GENOMIC DNA]</scope>
    <source>
        <strain evidence="8 9">JCM 3028</strain>
    </source>
</reference>
<dbReference type="SUPFAM" id="SSF56349">
    <property type="entry name" value="DNA breaking-rejoining enzymes"/>
    <property type="match status" value="1"/>
</dbReference>
<dbReference type="InterPro" id="IPR036388">
    <property type="entry name" value="WH-like_DNA-bd_sf"/>
</dbReference>
<feature type="compositionally biased region" description="Low complexity" evidence="6">
    <location>
        <begin position="474"/>
        <end position="485"/>
    </location>
</feature>
<protein>
    <submittedName>
        <fullName evidence="8">Sigma-70 family RNA polymerase sigma factor</fullName>
    </submittedName>
</protein>
<feature type="domain" description="Core-binding (CB)" evidence="7">
    <location>
        <begin position="498"/>
        <end position="577"/>
    </location>
</feature>
<comment type="similarity">
    <text evidence="1">Belongs to the sigma-70 factor family. ECF subfamily.</text>
</comment>
<dbReference type="InterPro" id="IPR013249">
    <property type="entry name" value="RNA_pol_sigma70_r4_t2"/>
</dbReference>
<evidence type="ECO:0000256" key="6">
    <source>
        <dbReference type="SAM" id="MobiDB-lite"/>
    </source>
</evidence>
<dbReference type="InterPro" id="IPR013325">
    <property type="entry name" value="RNA_pol_sigma_r2"/>
</dbReference>
<dbReference type="SUPFAM" id="SSF88659">
    <property type="entry name" value="Sigma3 and sigma4 domains of RNA polymerase sigma factors"/>
    <property type="match status" value="1"/>
</dbReference>
<feature type="region of interest" description="Disordered" evidence="6">
    <location>
        <begin position="459"/>
        <end position="485"/>
    </location>
</feature>
<evidence type="ECO:0000313" key="8">
    <source>
        <dbReference type="EMBL" id="MFB9680209.1"/>
    </source>
</evidence>
<dbReference type="RefSeq" id="WP_344746328.1">
    <property type="nucleotide sequence ID" value="NZ_BAAAWW010000091.1"/>
</dbReference>
<keyword evidence="4" id="KW-0804">Transcription</keyword>
<keyword evidence="3" id="KW-0731">Sigma factor</keyword>
<dbReference type="Pfam" id="PF08281">
    <property type="entry name" value="Sigma70_r4_2"/>
    <property type="match status" value="1"/>
</dbReference>
<comment type="caution">
    <text evidence="8">The sequence shown here is derived from an EMBL/GenBank/DDBJ whole genome shotgun (WGS) entry which is preliminary data.</text>
</comment>
<dbReference type="Proteomes" id="UP001589610">
    <property type="component" value="Unassembled WGS sequence"/>
</dbReference>
<dbReference type="InterPro" id="IPR013324">
    <property type="entry name" value="RNA_pol_sigma_r3/r4-like"/>
</dbReference>
<keyword evidence="5" id="KW-0238">DNA-binding</keyword>
<dbReference type="Pfam" id="PF20239">
    <property type="entry name" value="DUF6596"/>
    <property type="match status" value="1"/>
</dbReference>
<organism evidence="8 9">
    <name type="scientific">Streptosporangium vulgare</name>
    <dbReference type="NCBI Taxonomy" id="46190"/>
    <lineage>
        <taxon>Bacteria</taxon>
        <taxon>Bacillati</taxon>
        <taxon>Actinomycetota</taxon>
        <taxon>Actinomycetes</taxon>
        <taxon>Streptosporangiales</taxon>
        <taxon>Streptosporangiaceae</taxon>
        <taxon>Streptosporangium</taxon>
    </lineage>
</organism>
<dbReference type="Pfam" id="PF04542">
    <property type="entry name" value="Sigma70_r2"/>
    <property type="match status" value="1"/>
</dbReference>
<evidence type="ECO:0000259" key="7">
    <source>
        <dbReference type="PROSITE" id="PS51900"/>
    </source>
</evidence>
<dbReference type="InterPro" id="IPR014284">
    <property type="entry name" value="RNA_pol_sigma-70_dom"/>
</dbReference>
<dbReference type="PANTHER" id="PTHR47756">
    <property type="entry name" value="BLL6612 PROTEIN-RELATED"/>
    <property type="match status" value="1"/>
</dbReference>
<sequence length="756" mass="80462">MSGDAHRAVDAVWKMESARIVAGLVRMVGDVGLAEEFAQDALLAALEQWPGAGVPDNPGAWLMAVAKRRAIDHLRREGRLGLRHEQIAHDLATRQDTAGTTGGIGAVGTAEADIDAALDDEVGDDVLRLMFVSCHPALSAESRVALTLRLLGGLRTEEIARAFLVSEPTVAQRVVRAKRTLAALRIPFEVPEGPDRAARLSSVLGVVYLVFNEGYAATAGDDWMRQDLCQEALRLGRLLAGLAPGEAEVHGLVALMELQASRSAARTGASGEPVALHEQNRGRWDQLLIRRGFAALLRARQCAAPFGPYVLQAAIAACHARARTAEETDWTQITALYEALARVLPTPVVQLNRAVALAMARGPEAGLALADTLVGEPVFKGYHRLPSVRGDLLARLGRHEEARREFERAAALTLNGPERAILTGRAAACADVTARRTAGPGAAGPGTDGSGVAGPKVAGPGTVARGKSGARTAGLETGEPETVTPEGLTRKAVPRTVVTLAEAASAFLARDDLDAATVRSYRQTMNRLRRDLGDDTPLPDVTATRVAEIFGAAWGDAAPATWNRHRGAVRSFCAWAAAQEPPTSGAGTRAAGRGSPVGDLGGGVLRDLAAGLGRRPEPRGRTHPMDRPQVEALWERPDIAPRERALWVLLHESAAGAGPVLSLNVEDLDLAGRRGRAATGSGWVHWRSGTAELLPYLVAGRRRGPLFLSDRRPGPGRPPAPGDLCPETGRRRLSYERAEYLFKRATGHTLDQLRTR</sequence>
<dbReference type="PROSITE" id="PS51900">
    <property type="entry name" value="CB"/>
    <property type="match status" value="1"/>
</dbReference>
<dbReference type="InterPro" id="IPR044068">
    <property type="entry name" value="CB"/>
</dbReference>
<keyword evidence="2" id="KW-0805">Transcription regulation</keyword>
<dbReference type="SUPFAM" id="SSF88946">
    <property type="entry name" value="Sigma2 domain of RNA polymerase sigma factors"/>
    <property type="match status" value="1"/>
</dbReference>
<dbReference type="InterPro" id="IPR046531">
    <property type="entry name" value="DUF6596"/>
</dbReference>
<dbReference type="Gene3D" id="1.10.1740.10">
    <property type="match status" value="1"/>
</dbReference>